<gene>
    <name evidence="2" type="ORF">PADG_02467</name>
</gene>
<dbReference type="KEGG" id="pbn:PADG_02467"/>
<dbReference type="GeneID" id="22581943"/>
<reference evidence="2 3" key="1">
    <citation type="journal article" date="2011" name="PLoS Genet.">
        <title>Comparative genomic analysis of human fungal pathogens causing paracoccidioidomycosis.</title>
        <authorList>
            <person name="Desjardins C.A."/>
            <person name="Champion M.D."/>
            <person name="Holder J.W."/>
            <person name="Muszewska A."/>
            <person name="Goldberg J."/>
            <person name="Bailao A.M."/>
            <person name="Brigido M.M."/>
            <person name="Ferreira M.E."/>
            <person name="Garcia A.M."/>
            <person name="Grynberg M."/>
            <person name="Gujja S."/>
            <person name="Heiman D.I."/>
            <person name="Henn M.R."/>
            <person name="Kodira C.D."/>
            <person name="Leon-Narvaez H."/>
            <person name="Longo L.V."/>
            <person name="Ma L.J."/>
            <person name="Malavazi I."/>
            <person name="Matsuo A.L."/>
            <person name="Morais F.V."/>
            <person name="Pereira M."/>
            <person name="Rodriguez-Brito S."/>
            <person name="Sakthikumar S."/>
            <person name="Salem-Izacc S.M."/>
            <person name="Sykes S.M."/>
            <person name="Teixeira M.M."/>
            <person name="Vallejo M.C."/>
            <person name="Walter M.E."/>
            <person name="Yandava C."/>
            <person name="Young S."/>
            <person name="Zeng Q."/>
            <person name="Zucker J."/>
            <person name="Felipe M.S."/>
            <person name="Goldman G.H."/>
            <person name="Haas B.J."/>
            <person name="McEwen J.G."/>
            <person name="Nino-Vega G."/>
            <person name="Puccia R."/>
            <person name="San-Blas G."/>
            <person name="Soares C.M."/>
            <person name="Birren B.W."/>
            <person name="Cuomo C.A."/>
        </authorList>
    </citation>
    <scope>NUCLEOTIDE SEQUENCE [LARGE SCALE GENOMIC DNA]</scope>
    <source>
        <strain evidence="2 3">Pb18</strain>
    </source>
</reference>
<evidence type="ECO:0000313" key="2">
    <source>
        <dbReference type="EMBL" id="EEH46369.2"/>
    </source>
</evidence>
<sequence>MFSMADMDLMLLTAPSAAVLLDKLMELEGEVSLACSITHTASDAEPLRIYYSSYIFALLLEDQIYETRMLLRRLPESLVKVDPILQSVISLVRAVWNKNYDKIYSLLRQTPWPEPMNKSLVQQYHRYFHNKTFDEISFAFGSIRPSTAAHYLGLDSLGDDTMSDSPDGACPKLVDRLTGKGWEWNAESKLFIPKVITEIPKETVSNDTMISRLVAQQRSHGD</sequence>
<dbReference type="Pfam" id="PF10075">
    <property type="entry name" value="CSN8_PSD8_EIF3K"/>
    <property type="match status" value="1"/>
</dbReference>
<feature type="domain" description="CSN8/PSMD8/EIF3K" evidence="1">
    <location>
        <begin position="50"/>
        <end position="196"/>
    </location>
</feature>
<dbReference type="Proteomes" id="UP000001628">
    <property type="component" value="Unassembled WGS sequence"/>
</dbReference>
<dbReference type="VEuPathDB" id="FungiDB:PADG_02467"/>
<organism evidence="2 3">
    <name type="scientific">Paracoccidioides brasiliensis (strain Pb18)</name>
    <dbReference type="NCBI Taxonomy" id="502780"/>
    <lineage>
        <taxon>Eukaryota</taxon>
        <taxon>Fungi</taxon>
        <taxon>Dikarya</taxon>
        <taxon>Ascomycota</taxon>
        <taxon>Pezizomycotina</taxon>
        <taxon>Eurotiomycetes</taxon>
        <taxon>Eurotiomycetidae</taxon>
        <taxon>Onygenales</taxon>
        <taxon>Ajellomycetaceae</taxon>
        <taxon>Paracoccidioides</taxon>
    </lineage>
</organism>
<dbReference type="InParanoid" id="C1G5L2"/>
<dbReference type="EMBL" id="KN275959">
    <property type="protein sequence ID" value="EEH46369.2"/>
    <property type="molecule type" value="Genomic_DNA"/>
</dbReference>
<dbReference type="RefSeq" id="XP_010758001.1">
    <property type="nucleotide sequence ID" value="XM_010759699.1"/>
</dbReference>
<dbReference type="eggNOG" id="ENOG502TFJH">
    <property type="taxonomic scope" value="Eukaryota"/>
</dbReference>
<name>C1G5L2_PARBD</name>
<evidence type="ECO:0000259" key="1">
    <source>
        <dbReference type="Pfam" id="PF10075"/>
    </source>
</evidence>
<proteinExistence type="predicted"/>
<dbReference type="OMA" id="LRAVWQT"/>
<evidence type="ECO:0000313" key="3">
    <source>
        <dbReference type="Proteomes" id="UP000001628"/>
    </source>
</evidence>
<protein>
    <recommendedName>
        <fullName evidence="1">CSN8/PSMD8/EIF3K domain-containing protein</fullName>
    </recommendedName>
</protein>
<dbReference type="InterPro" id="IPR033464">
    <property type="entry name" value="CSN8_PSD8_EIF3K"/>
</dbReference>
<accession>C1G5L2</accession>
<dbReference type="HOGENOM" id="CLU_108986_0_0_1"/>
<dbReference type="Gene3D" id="1.25.40.990">
    <property type="match status" value="1"/>
</dbReference>
<dbReference type="AlphaFoldDB" id="C1G5L2"/>
<dbReference type="STRING" id="502780.C1G5L2"/>
<dbReference type="OrthoDB" id="5351233at2759"/>
<keyword evidence="3" id="KW-1185">Reference proteome</keyword>